<evidence type="ECO:0008006" key="6">
    <source>
        <dbReference type="Google" id="ProtNLM"/>
    </source>
</evidence>
<feature type="domain" description="CCZ1/INTU/HPS4 third Longin" evidence="3">
    <location>
        <begin position="458"/>
        <end position="535"/>
    </location>
</feature>
<dbReference type="OrthoDB" id="298958at2759"/>
<proteinExistence type="inferred from homology"/>
<dbReference type="Proteomes" id="UP000039865">
    <property type="component" value="Unassembled WGS sequence"/>
</dbReference>
<evidence type="ECO:0000313" key="4">
    <source>
        <dbReference type="EMBL" id="CDW83807.1"/>
    </source>
</evidence>
<dbReference type="GO" id="GO:0035658">
    <property type="term" value="C:Mon1-Ccz1 complex"/>
    <property type="evidence" value="ECO:0007669"/>
    <property type="project" value="InterPro"/>
</dbReference>
<dbReference type="Pfam" id="PF19031">
    <property type="entry name" value="Intu_longin_1"/>
    <property type="match status" value="1"/>
</dbReference>
<evidence type="ECO:0000259" key="2">
    <source>
        <dbReference type="Pfam" id="PF19031"/>
    </source>
</evidence>
<sequence>MDPTFKPKKERPEEEEYTDAKIMYFHPTNTDIHEKRKQVGISEGIVSFFLPFTDNTEPIQCISTLNFTHVMKEIEKDIWLNIVITHPETLYGPKQDPKEEAETIANNKFQVSLFREEDSKIFHKLLDVYYKYFELFHGTLRELWNTHEETFESILEDFTKNFDYHFFSKEFERNFFWNISFQGLFYCPIEKKQFLQTQLLVNSLLQEFQNDVQHMMVFHEEFYISSTLPHQDIQNLYSYIVGCGECSRDKRKIKIFTYKEAGNTHRVDQQKQVQYSLGANELASTFNNQLNINPSSISQSEIINTETNTQNQNQESISVDNGSNFFQITHNDLFGQDEALGISNFGKINQKALNLPFNPKSVQFLIGPVFSQASNNPNDQKYCDLFAPRIYIKNSEGVLEPFKMLVFQAHKTLITLLFKNDYNFTYEVLDSINRFLSLHSPPVSSQLDIIIGKVLSKEDPIRFVYFNQMNLALKFSNLINKEVFTPELILTLNQIHDSFVNDPDCVEQHMNNSFYWLVGINSCGREIYLIFPPNYTSSKVDLEKKKILAAYFQNLFI</sequence>
<comment type="similarity">
    <text evidence="1">Belongs to the CCZ1 family.</text>
</comment>
<dbReference type="InterPro" id="IPR043989">
    <property type="entry name" value="CCZ1/INTU/HSP4_longin_3"/>
</dbReference>
<organism evidence="4 5">
    <name type="scientific">Stylonychia lemnae</name>
    <name type="common">Ciliate</name>
    <dbReference type="NCBI Taxonomy" id="5949"/>
    <lineage>
        <taxon>Eukaryota</taxon>
        <taxon>Sar</taxon>
        <taxon>Alveolata</taxon>
        <taxon>Ciliophora</taxon>
        <taxon>Intramacronucleata</taxon>
        <taxon>Spirotrichea</taxon>
        <taxon>Stichotrichia</taxon>
        <taxon>Sporadotrichida</taxon>
        <taxon>Oxytrichidae</taxon>
        <taxon>Stylonychinae</taxon>
        <taxon>Stylonychia</taxon>
    </lineage>
</organism>
<dbReference type="PANTHER" id="PTHR13056:SF0">
    <property type="entry name" value="VACUOLAR FUSION PROTEIN CCZ1 HOMOLOG-RELATED"/>
    <property type="match status" value="1"/>
</dbReference>
<evidence type="ECO:0000259" key="3">
    <source>
        <dbReference type="Pfam" id="PF19033"/>
    </source>
</evidence>
<keyword evidence="5" id="KW-1185">Reference proteome</keyword>
<dbReference type="PANTHER" id="PTHR13056">
    <property type="entry name" value="VACUOLAR FUSION PROTEIN CCZ1 HOMOLOG-RELATED"/>
    <property type="match status" value="1"/>
</dbReference>
<dbReference type="InterPro" id="IPR043987">
    <property type="entry name" value="CCZ1/INTU/HSP4_longin_1"/>
</dbReference>
<reference evidence="4 5" key="1">
    <citation type="submission" date="2014-06" db="EMBL/GenBank/DDBJ databases">
        <authorList>
            <person name="Swart Estienne"/>
        </authorList>
    </citation>
    <scope>NUCLEOTIDE SEQUENCE [LARGE SCALE GENOMIC DNA]</scope>
    <source>
        <strain evidence="4 5">130c</strain>
    </source>
</reference>
<evidence type="ECO:0000256" key="1">
    <source>
        <dbReference type="ARBA" id="ARBA00005352"/>
    </source>
</evidence>
<accession>A0A078ARG2</accession>
<feature type="domain" description="CCZ1/INTU/HSP4 first Longin" evidence="2">
    <location>
        <begin position="6"/>
        <end position="138"/>
    </location>
</feature>
<dbReference type="EMBL" id="CCKQ01012201">
    <property type="protein sequence ID" value="CDW83807.1"/>
    <property type="molecule type" value="Genomic_DNA"/>
</dbReference>
<gene>
    <name evidence="4" type="primary">Contig12536.g13379</name>
    <name evidence="4" type="ORF">STYLEM_12857</name>
</gene>
<dbReference type="InterPro" id="IPR013176">
    <property type="entry name" value="Ccz1"/>
</dbReference>
<dbReference type="GO" id="GO:0016192">
    <property type="term" value="P:vesicle-mediated transport"/>
    <property type="evidence" value="ECO:0007669"/>
    <property type="project" value="InterPro"/>
</dbReference>
<evidence type="ECO:0000313" key="5">
    <source>
        <dbReference type="Proteomes" id="UP000039865"/>
    </source>
</evidence>
<dbReference type="InParanoid" id="A0A078ARG2"/>
<name>A0A078ARG2_STYLE</name>
<dbReference type="AlphaFoldDB" id="A0A078ARG2"/>
<dbReference type="OMA" id="LESQTHI"/>
<dbReference type="Pfam" id="PF19033">
    <property type="entry name" value="Intu_longin_3"/>
    <property type="match status" value="1"/>
</dbReference>
<protein>
    <recommendedName>
        <fullName evidence="6">CCZ1/INTU/HSP4 first Longin domain-containing protein</fullName>
    </recommendedName>
</protein>